<organism evidence="1 2">
    <name type="scientific">Taklimakanibacter albus</name>
    <dbReference type="NCBI Taxonomy" id="2800327"/>
    <lineage>
        <taxon>Bacteria</taxon>
        <taxon>Pseudomonadati</taxon>
        <taxon>Pseudomonadota</taxon>
        <taxon>Alphaproteobacteria</taxon>
        <taxon>Hyphomicrobiales</taxon>
        <taxon>Aestuariivirgaceae</taxon>
        <taxon>Taklimakanibacter</taxon>
    </lineage>
</organism>
<evidence type="ECO:0000313" key="2">
    <source>
        <dbReference type="Proteomes" id="UP000616151"/>
    </source>
</evidence>
<comment type="caution">
    <text evidence="1">The sequence shown here is derived from an EMBL/GenBank/DDBJ whole genome shotgun (WGS) entry which is preliminary data.</text>
</comment>
<keyword evidence="1" id="KW-0436">Ligase</keyword>
<sequence length="440" mass="49282">MAPILRFAPSPTGRIHIGNARTAILNWLFVRKSDGQFVLRYDDTDVERSTAAFAAGIAHDLGWLGIVPDRVEYQSKRFDRYRAVADELRAAGRLYPCYETADELDRRRKRQLARHQPPVYDRAALKLTPEERQALEAEGRKPHWRFKLDGRNVEWVDLIRGPQHIDTTNLSDPVLVREDGSYLYTLPSVVDDIDFGITHVIRGEDHVVNTAVQIEIFEALAGKVPHFAHHSLLTGADGQGLSKRLGSLSIASLREGGLEAMAVVSHAALLGTSDSIHPCLDYRELIEGFDLAKLSRAPARFDDNELRGLNARLLHMTPYAAVKERLEHGDEAFWLAVRGNLTVFADIKDWWTIVAGDITPKIAPEERSFIDVAARLLPPAPWTSETWKVWTEAVKAETGRKGKALFMPLRLALTGLDHGPELALLLPLIGRDRTSRRLGT</sequence>
<protein>
    <submittedName>
        <fullName evidence="1">Glutamate--tRNA ligase</fullName>
        <ecNumber evidence="1">6.1.1.17</ecNumber>
    </submittedName>
</protein>
<gene>
    <name evidence="1" type="ORF">JHL16_24215</name>
</gene>
<accession>A0ACC5RA12</accession>
<dbReference type="EC" id="6.1.1.17" evidence="1"/>
<dbReference type="Proteomes" id="UP000616151">
    <property type="component" value="Unassembled WGS sequence"/>
</dbReference>
<dbReference type="EMBL" id="JAENHL010000008">
    <property type="protein sequence ID" value="MBK1869487.1"/>
    <property type="molecule type" value="Genomic_DNA"/>
</dbReference>
<proteinExistence type="predicted"/>
<evidence type="ECO:0000313" key="1">
    <source>
        <dbReference type="EMBL" id="MBK1869487.1"/>
    </source>
</evidence>
<keyword evidence="2" id="KW-1185">Reference proteome</keyword>
<name>A0ACC5RA12_9HYPH</name>
<reference evidence="1" key="1">
    <citation type="submission" date="2021-01" db="EMBL/GenBank/DDBJ databases">
        <authorList>
            <person name="Sun Q."/>
        </authorList>
    </citation>
    <scope>NUCLEOTIDE SEQUENCE</scope>
    <source>
        <strain evidence="1">YIM B02566</strain>
    </source>
</reference>